<name>A0A1P8F541_9CHLR</name>
<dbReference type="InterPro" id="IPR002575">
    <property type="entry name" value="Aminoglycoside_PTrfase"/>
</dbReference>
<dbReference type="InterPro" id="IPR052732">
    <property type="entry name" value="Cell-binding_unc_protein"/>
</dbReference>
<dbReference type="PANTHER" id="PTHR43883">
    <property type="entry name" value="SLR0207 PROTEIN"/>
    <property type="match status" value="1"/>
</dbReference>
<dbReference type="InterPro" id="IPR027417">
    <property type="entry name" value="P-loop_NTPase"/>
</dbReference>
<dbReference type="Gene3D" id="3.40.50.300">
    <property type="entry name" value="P-loop containing nucleotide triphosphate hydrolases"/>
    <property type="match status" value="1"/>
</dbReference>
<dbReference type="RefSeq" id="WP_076003392.1">
    <property type="nucleotide sequence ID" value="NZ_CP018258.1"/>
</dbReference>
<dbReference type="AlphaFoldDB" id="A0A1P8F541"/>
<dbReference type="SUPFAM" id="SSF52540">
    <property type="entry name" value="P-loop containing nucleoside triphosphate hydrolases"/>
    <property type="match status" value="1"/>
</dbReference>
<dbReference type="OrthoDB" id="9810277at2"/>
<dbReference type="EMBL" id="CP018258">
    <property type="protein sequence ID" value="APV43594.1"/>
    <property type="molecule type" value="Genomic_DNA"/>
</dbReference>
<keyword evidence="3" id="KW-1185">Reference proteome</keyword>
<dbReference type="Pfam" id="PF13671">
    <property type="entry name" value="AAA_33"/>
    <property type="match status" value="1"/>
</dbReference>
<dbReference type="KEGG" id="dfo:Dform_00231"/>
<dbReference type="PANTHER" id="PTHR43883:SF1">
    <property type="entry name" value="GLUCONOKINASE"/>
    <property type="match status" value="1"/>
</dbReference>
<feature type="domain" description="Aminoglycoside phosphotransferase" evidence="1">
    <location>
        <begin position="105"/>
        <end position="282"/>
    </location>
</feature>
<dbReference type="STRING" id="1839801.Dform_00231"/>
<dbReference type="Pfam" id="PF01636">
    <property type="entry name" value="APH"/>
    <property type="match status" value="1"/>
</dbReference>
<dbReference type="SUPFAM" id="SSF56112">
    <property type="entry name" value="Protein kinase-like (PK-like)"/>
    <property type="match status" value="1"/>
</dbReference>
<proteinExistence type="predicted"/>
<sequence>MALPEIIQALLDPAHYPEDAPVEVKLIQTQMSFVLLTGRHAYKVRKPVNLGYVDYTTLEKRKLFSDKEVSLNRRLCPDAYLGVIPVTRRNGKIRLGGEGEIIDYAVKMKQLPAEGMLDLRLKSGNVTTEMLESVAKTVSSFHDMADTNGEIARFGEMDGIRRNVEENFEQSRPYIGRALSQAQFDRLKTYFDKFLSENAAVFSSRVEERHIRDCHGDLHSAHICFRDHGICIFDCIEFNDRFRYGDTASEVAFLAMDLDHYGRADLRRVFVDEYARNSGDRGLREVLRFYQAYRAHIRAKVACFKLDDPFVPEAEKAEELTRARGYFDLEMSYIRAKPVLFIMSGYTGCGKSAVASELARHLGLVYISSDITRKTLAGLPLDQAAGDEVDAGLYSREMNEQTYQSILMMAEGALKSGDPVVLDATFLSLELRKKAVDIALRKGADYVIVECRLDESELARRLEQRMTGKSVSDGTWQVYLSQKAKAEPVTEIPTGPNHVIIDALLPVTDNVRQIVDNLI</sequence>
<evidence type="ECO:0000313" key="3">
    <source>
        <dbReference type="Proteomes" id="UP000185934"/>
    </source>
</evidence>
<evidence type="ECO:0000259" key="1">
    <source>
        <dbReference type="Pfam" id="PF01636"/>
    </source>
</evidence>
<accession>A0A1P8F541</accession>
<gene>
    <name evidence="2" type="ORF">Dform_00231</name>
</gene>
<dbReference type="Proteomes" id="UP000185934">
    <property type="component" value="Chromosome"/>
</dbReference>
<dbReference type="InterPro" id="IPR011009">
    <property type="entry name" value="Kinase-like_dom_sf"/>
</dbReference>
<dbReference type="Gene3D" id="3.90.1200.10">
    <property type="match status" value="1"/>
</dbReference>
<evidence type="ECO:0000313" key="2">
    <source>
        <dbReference type="EMBL" id="APV43594.1"/>
    </source>
</evidence>
<protein>
    <recommendedName>
        <fullName evidence="1">Aminoglycoside phosphotransferase domain-containing protein</fullName>
    </recommendedName>
</protein>
<organism evidence="2 3">
    <name type="scientific">Dehalogenimonas formicexedens</name>
    <dbReference type="NCBI Taxonomy" id="1839801"/>
    <lineage>
        <taxon>Bacteria</taxon>
        <taxon>Bacillati</taxon>
        <taxon>Chloroflexota</taxon>
        <taxon>Dehalococcoidia</taxon>
        <taxon>Dehalococcoidales</taxon>
        <taxon>Dehalococcoidaceae</taxon>
        <taxon>Dehalogenimonas</taxon>
    </lineage>
</organism>
<reference evidence="3" key="1">
    <citation type="submission" date="2016-11" db="EMBL/GenBank/DDBJ databases">
        <title>Dehalogenimonas formicexedens sp. nov., a chlorinated alkane respiring bacterium isolated from contaminated groundwater.</title>
        <authorList>
            <person name="Key T.A."/>
            <person name="Bowman K.S."/>
            <person name="Lee I."/>
            <person name="Chun J."/>
            <person name="Albuquerque L."/>
            <person name="da Costa M.S."/>
            <person name="Rainey F.A."/>
            <person name="Moe W.M."/>
        </authorList>
    </citation>
    <scope>NUCLEOTIDE SEQUENCE [LARGE SCALE GENOMIC DNA]</scope>
    <source>
        <strain evidence="3">NSZ-14</strain>
    </source>
</reference>